<keyword evidence="2" id="KW-1185">Reference proteome</keyword>
<evidence type="ECO:0000313" key="2">
    <source>
        <dbReference type="Proteomes" id="UP001153269"/>
    </source>
</evidence>
<organism evidence="1 2">
    <name type="scientific">Pleuronectes platessa</name>
    <name type="common">European plaice</name>
    <dbReference type="NCBI Taxonomy" id="8262"/>
    <lineage>
        <taxon>Eukaryota</taxon>
        <taxon>Metazoa</taxon>
        <taxon>Chordata</taxon>
        <taxon>Craniata</taxon>
        <taxon>Vertebrata</taxon>
        <taxon>Euteleostomi</taxon>
        <taxon>Actinopterygii</taxon>
        <taxon>Neopterygii</taxon>
        <taxon>Teleostei</taxon>
        <taxon>Neoteleostei</taxon>
        <taxon>Acanthomorphata</taxon>
        <taxon>Carangaria</taxon>
        <taxon>Pleuronectiformes</taxon>
        <taxon>Pleuronectoidei</taxon>
        <taxon>Pleuronectidae</taxon>
        <taxon>Pleuronectes</taxon>
    </lineage>
</organism>
<comment type="caution">
    <text evidence="1">The sequence shown here is derived from an EMBL/GenBank/DDBJ whole genome shotgun (WGS) entry which is preliminary data.</text>
</comment>
<dbReference type="Proteomes" id="UP001153269">
    <property type="component" value="Unassembled WGS sequence"/>
</dbReference>
<name>A0A9N7VIM6_PLEPL</name>
<dbReference type="EMBL" id="CADEAL010004067">
    <property type="protein sequence ID" value="CAB1450769.1"/>
    <property type="molecule type" value="Genomic_DNA"/>
</dbReference>
<protein>
    <submittedName>
        <fullName evidence="1">Uncharacterized protein</fullName>
    </submittedName>
</protein>
<evidence type="ECO:0000313" key="1">
    <source>
        <dbReference type="EMBL" id="CAB1450769.1"/>
    </source>
</evidence>
<reference evidence="1" key="1">
    <citation type="submission" date="2020-03" db="EMBL/GenBank/DDBJ databases">
        <authorList>
            <person name="Weist P."/>
        </authorList>
    </citation>
    <scope>NUCLEOTIDE SEQUENCE</scope>
</reference>
<accession>A0A9N7VIM6</accession>
<proteinExistence type="predicted"/>
<gene>
    <name evidence="1" type="ORF">PLEPLA_LOCUS38461</name>
</gene>
<sequence length="105" mass="11937">MDRRRYYEGQRKGRELYSADEWSAGRNIIVRWLEGRSEELSGWQQGNEVCMYLACSAGWMATGHRGAFSTGGENRLFSPGTYSDTFLRVSSSLETPSARGRMENL</sequence>
<dbReference type="AlphaFoldDB" id="A0A9N7VIM6"/>